<dbReference type="PANTHER" id="PTHR10237:SF14">
    <property type="entry name" value="MYND-TYPE DOMAIN-CONTAINING PROTEIN"/>
    <property type="match status" value="1"/>
</dbReference>
<dbReference type="InterPro" id="IPR002893">
    <property type="entry name" value="Znf_MYND"/>
</dbReference>
<dbReference type="Gene3D" id="2.40.70.10">
    <property type="entry name" value="Acid Proteases"/>
    <property type="match status" value="1"/>
</dbReference>
<reference evidence="9 10" key="1">
    <citation type="submission" date="2022-05" db="EMBL/GenBank/DDBJ databases">
        <authorList>
            <consortium name="Genoscope - CEA"/>
            <person name="William W."/>
        </authorList>
    </citation>
    <scope>NUCLEOTIDE SEQUENCE [LARGE SCALE GENOMIC DNA]</scope>
</reference>
<dbReference type="SUPFAM" id="SSF50630">
    <property type="entry name" value="Acid proteases"/>
    <property type="match status" value="1"/>
</dbReference>
<keyword evidence="1" id="KW-0479">Metal-binding</keyword>
<name>A0ABN8RU15_9CNID</name>
<evidence type="ECO:0000313" key="10">
    <source>
        <dbReference type="Proteomes" id="UP001159405"/>
    </source>
</evidence>
<feature type="domain" description="MYND-type" evidence="8">
    <location>
        <begin position="193"/>
        <end position="233"/>
    </location>
</feature>
<evidence type="ECO:0000256" key="1">
    <source>
        <dbReference type="ARBA" id="ARBA00022723"/>
    </source>
</evidence>
<evidence type="ECO:0008006" key="11">
    <source>
        <dbReference type="Google" id="ProtNLM"/>
    </source>
</evidence>
<keyword evidence="2 5" id="KW-0863">Zinc-finger</keyword>
<feature type="domain" description="Peptidase A2" evidence="7">
    <location>
        <begin position="290"/>
        <end position="380"/>
    </location>
</feature>
<dbReference type="Gene3D" id="6.10.140.2220">
    <property type="match status" value="1"/>
</dbReference>
<dbReference type="PROSITE" id="PS50865">
    <property type="entry name" value="ZF_MYND_2"/>
    <property type="match status" value="1"/>
</dbReference>
<dbReference type="EMBL" id="CALNXK010000334">
    <property type="protein sequence ID" value="CAH3182832.1"/>
    <property type="molecule type" value="Genomic_DNA"/>
</dbReference>
<comment type="caution">
    <text evidence="9">The sequence shown here is derived from an EMBL/GenBank/DDBJ whole genome shotgun (WGS) entry which is preliminary data.</text>
</comment>
<keyword evidence="3" id="KW-0378">Hydrolase</keyword>
<evidence type="ECO:0000256" key="5">
    <source>
        <dbReference type="PROSITE-ProRule" id="PRU00134"/>
    </source>
</evidence>
<evidence type="ECO:0000259" key="7">
    <source>
        <dbReference type="PROSITE" id="PS50175"/>
    </source>
</evidence>
<gene>
    <name evidence="9" type="ORF">PLOB_00027557</name>
</gene>
<dbReference type="InterPro" id="IPR024119">
    <property type="entry name" value="TF_DEAF-1"/>
</dbReference>
<keyword evidence="10" id="KW-1185">Reference proteome</keyword>
<dbReference type="Pfam" id="PF01753">
    <property type="entry name" value="zf-MYND"/>
    <property type="match status" value="1"/>
</dbReference>
<sequence>MRSLTVRQKIISASKESDSGIKYDASSVQSLFLHAVETGLADETIRAKIRPLTQNPKVADEDLIGAMSLAISAEAERSNKFNLASKGKSVKVSAMESAADSNTKKELQKDQQVLATLKAVQAELATMKAEVKNLREAASNQKADPMMPSHAGNGVRTGARPLVKAQKLSGKRTQATPAGQGVASPEKEKSHQCSGCLTFDCHTQLLQCSGCQSVRYCSVRCQKAHWPKHKVLCKAIKKLSERGSFKEKGLGDAQDSGVYASHISPRQQERIAKLVGKKCSVKCYLDEKPTEALWDTGAQVSIVSADFLKSQLPAVQIRDIEQLLGTDGFINLQAANGTDIPYCGWAEISVRLANEKETEVRVPFLITRENIDQPIIGFNVIELMVWNTEEENDDVLLNGMSKSFKLSKSGDTQVLISLIRTSNSDELCQVKSSKKPQILPAGQTVHLPCRANTGPIHRKTPVLFEPDELATWPSGSVHESLTTVKEGNATILSVTVTNNTNHNTTRPGRVVFWGAFSLYDQ</sequence>
<dbReference type="PANTHER" id="PTHR10237">
    <property type="entry name" value="DEFORMED EPIDERMAL AUTOREGULATORY FACTOR 1 HOMOLOG SUPPRESSIN"/>
    <property type="match status" value="1"/>
</dbReference>
<evidence type="ECO:0000259" key="8">
    <source>
        <dbReference type="PROSITE" id="PS50865"/>
    </source>
</evidence>
<organism evidence="9 10">
    <name type="scientific">Porites lobata</name>
    <dbReference type="NCBI Taxonomy" id="104759"/>
    <lineage>
        <taxon>Eukaryota</taxon>
        <taxon>Metazoa</taxon>
        <taxon>Cnidaria</taxon>
        <taxon>Anthozoa</taxon>
        <taxon>Hexacorallia</taxon>
        <taxon>Scleractinia</taxon>
        <taxon>Fungiina</taxon>
        <taxon>Poritidae</taxon>
        <taxon>Porites</taxon>
    </lineage>
</organism>
<feature type="region of interest" description="Disordered" evidence="6">
    <location>
        <begin position="138"/>
        <end position="157"/>
    </location>
</feature>
<evidence type="ECO:0000256" key="6">
    <source>
        <dbReference type="SAM" id="MobiDB-lite"/>
    </source>
</evidence>
<dbReference type="InterPro" id="IPR021109">
    <property type="entry name" value="Peptidase_aspartic_dom_sf"/>
</dbReference>
<evidence type="ECO:0000256" key="2">
    <source>
        <dbReference type="ARBA" id="ARBA00022771"/>
    </source>
</evidence>
<dbReference type="InterPro" id="IPR001995">
    <property type="entry name" value="Peptidase_A2_cat"/>
</dbReference>
<dbReference type="Proteomes" id="UP001159405">
    <property type="component" value="Unassembled WGS sequence"/>
</dbReference>
<accession>A0ABN8RU15</accession>
<protein>
    <recommendedName>
        <fullName evidence="11">MYND-type domain-containing protein</fullName>
    </recommendedName>
</protein>
<dbReference type="PROSITE" id="PS50175">
    <property type="entry name" value="ASP_PROT_RETROV"/>
    <property type="match status" value="1"/>
</dbReference>
<evidence type="ECO:0000256" key="3">
    <source>
        <dbReference type="ARBA" id="ARBA00022801"/>
    </source>
</evidence>
<dbReference type="SUPFAM" id="SSF144232">
    <property type="entry name" value="HIT/MYND zinc finger-like"/>
    <property type="match status" value="1"/>
</dbReference>
<keyword evidence="4" id="KW-0862">Zinc</keyword>
<proteinExistence type="predicted"/>
<evidence type="ECO:0000313" key="9">
    <source>
        <dbReference type="EMBL" id="CAH3182832.1"/>
    </source>
</evidence>
<evidence type="ECO:0000256" key="4">
    <source>
        <dbReference type="ARBA" id="ARBA00022833"/>
    </source>
</evidence>